<dbReference type="AlphaFoldDB" id="A0A0F7SQS7"/>
<name>A0A0F7SQS7_PHARH</name>
<accession>A0A0F7SQS7</accession>
<sequence>MQQSNSAASQEFSESRNKPVSAPVTSRLNPQPGTTNVHHLGDALPGSSTVPEIPDRPRGVDATGEKVPFMDRAKGYAKVQAGTFFGNEKEKALGEAALRGEDVGQRH</sequence>
<reference evidence="2" key="1">
    <citation type="submission" date="2014-08" db="EMBL/GenBank/DDBJ databases">
        <authorList>
            <person name="Sharma Rahul"/>
            <person name="Thines Marco"/>
        </authorList>
    </citation>
    <scope>NUCLEOTIDE SEQUENCE</scope>
</reference>
<proteinExistence type="predicted"/>
<feature type="region of interest" description="Disordered" evidence="1">
    <location>
        <begin position="1"/>
        <end position="66"/>
    </location>
</feature>
<feature type="compositionally biased region" description="Polar residues" evidence="1">
    <location>
        <begin position="1"/>
        <end position="12"/>
    </location>
</feature>
<organism evidence="2">
    <name type="scientific">Phaffia rhodozyma</name>
    <name type="common">Yeast</name>
    <name type="synonym">Xanthophyllomyces dendrorhous</name>
    <dbReference type="NCBI Taxonomy" id="264483"/>
    <lineage>
        <taxon>Eukaryota</taxon>
        <taxon>Fungi</taxon>
        <taxon>Dikarya</taxon>
        <taxon>Basidiomycota</taxon>
        <taxon>Agaricomycotina</taxon>
        <taxon>Tremellomycetes</taxon>
        <taxon>Cystofilobasidiales</taxon>
        <taxon>Mrakiaceae</taxon>
        <taxon>Phaffia</taxon>
    </lineage>
</organism>
<protein>
    <submittedName>
        <fullName evidence="2">Uncharacterized protein</fullName>
    </submittedName>
</protein>
<dbReference type="EMBL" id="LN483124">
    <property type="protein sequence ID" value="CED82403.1"/>
    <property type="molecule type" value="Genomic_DNA"/>
</dbReference>
<feature type="compositionally biased region" description="Polar residues" evidence="1">
    <location>
        <begin position="23"/>
        <end position="37"/>
    </location>
</feature>
<evidence type="ECO:0000313" key="2">
    <source>
        <dbReference type="EMBL" id="CED82403.1"/>
    </source>
</evidence>
<evidence type="ECO:0000256" key="1">
    <source>
        <dbReference type="SAM" id="MobiDB-lite"/>
    </source>
</evidence>